<dbReference type="Gene3D" id="3.40.50.2300">
    <property type="match status" value="1"/>
</dbReference>
<dbReference type="SMART" id="SM00091">
    <property type="entry name" value="PAS"/>
    <property type="match status" value="1"/>
</dbReference>
<dbReference type="InterPro" id="IPR035919">
    <property type="entry name" value="EAL_sf"/>
</dbReference>
<dbReference type="InterPro" id="IPR050706">
    <property type="entry name" value="Cyclic-di-GMP_PDE-like"/>
</dbReference>
<dbReference type="SUPFAM" id="SSF52172">
    <property type="entry name" value="CheY-like"/>
    <property type="match status" value="1"/>
</dbReference>
<dbReference type="SMART" id="SM00086">
    <property type="entry name" value="PAC"/>
    <property type="match status" value="1"/>
</dbReference>
<dbReference type="InterPro" id="IPR000014">
    <property type="entry name" value="PAS"/>
</dbReference>
<reference evidence="7" key="1">
    <citation type="submission" date="2006-05" db="EMBL/GenBank/DDBJ databases">
        <title>Annotation of the draft genome assembly of Desulfuromonas acetoxidans DSM 684.</title>
        <authorList>
            <consortium name="US DOE Joint Genome Institute (JGI-ORNL)"/>
            <person name="Larimer F."/>
            <person name="Land M."/>
            <person name="Hauser L."/>
        </authorList>
    </citation>
    <scope>NUCLEOTIDE SEQUENCE [LARGE SCALE GENOMIC DNA]</scope>
    <source>
        <strain evidence="7">DSM 684</strain>
    </source>
</reference>
<proteinExistence type="predicted"/>
<reference evidence="7" key="2">
    <citation type="submission" date="2006-05" db="EMBL/GenBank/DDBJ databases">
        <title>Sequencing of the draft genome and assembly of Desulfuromonas acetoxidans DSM 684.</title>
        <authorList>
            <consortium name="US DOE Joint Genome Institute (JGI-PGF)"/>
            <person name="Copeland A."/>
            <person name="Lucas S."/>
            <person name="Lapidus A."/>
            <person name="Barry K."/>
            <person name="Detter J.C."/>
            <person name="Glavina del Rio T."/>
            <person name="Hammon N."/>
            <person name="Israni S."/>
            <person name="Dalin E."/>
            <person name="Tice H."/>
            <person name="Bruce D."/>
            <person name="Pitluck S."/>
            <person name="Richardson P."/>
        </authorList>
    </citation>
    <scope>NUCLEOTIDE SEQUENCE [LARGE SCALE GENOMIC DNA]</scope>
    <source>
        <strain evidence="7">DSM 684</strain>
    </source>
</reference>
<dbReference type="PANTHER" id="PTHR33121">
    <property type="entry name" value="CYCLIC DI-GMP PHOSPHODIESTERASE PDEF"/>
    <property type="match status" value="1"/>
</dbReference>
<comment type="caution">
    <text evidence="7">The sequence shown here is derived from an EMBL/GenBank/DDBJ whole genome shotgun (WGS) entry which is preliminary data.</text>
</comment>
<dbReference type="Proteomes" id="UP000005695">
    <property type="component" value="Unassembled WGS sequence"/>
</dbReference>
<dbReference type="PROSITE" id="PS50110">
    <property type="entry name" value="RESPONSE_REGULATORY"/>
    <property type="match status" value="1"/>
</dbReference>
<dbReference type="PROSITE" id="PS50112">
    <property type="entry name" value="PAS"/>
    <property type="match status" value="1"/>
</dbReference>
<accession>Q1JW52</accession>
<dbReference type="EMBL" id="AAEW02000025">
    <property type="protein sequence ID" value="EAT14475.1"/>
    <property type="molecule type" value="Genomic_DNA"/>
</dbReference>
<dbReference type="Pfam" id="PF13426">
    <property type="entry name" value="PAS_9"/>
    <property type="match status" value="1"/>
</dbReference>
<dbReference type="InterPro" id="IPR001633">
    <property type="entry name" value="EAL_dom"/>
</dbReference>
<dbReference type="AlphaFoldDB" id="Q1JW52"/>
<evidence type="ECO:0000313" key="8">
    <source>
        <dbReference type="Proteomes" id="UP000005695"/>
    </source>
</evidence>
<dbReference type="SMART" id="SM00267">
    <property type="entry name" value="GGDEF"/>
    <property type="match status" value="1"/>
</dbReference>
<dbReference type="PROSITE" id="PS50883">
    <property type="entry name" value="EAL"/>
    <property type="match status" value="1"/>
</dbReference>
<dbReference type="PROSITE" id="PS50113">
    <property type="entry name" value="PAC"/>
    <property type="match status" value="1"/>
</dbReference>
<dbReference type="Pfam" id="PF00072">
    <property type="entry name" value="Response_reg"/>
    <property type="match status" value="1"/>
</dbReference>
<dbReference type="CDD" id="cd17536">
    <property type="entry name" value="REC_YesN-like"/>
    <property type="match status" value="1"/>
</dbReference>
<name>Q1JW52_DESA6</name>
<dbReference type="GO" id="GO:0000160">
    <property type="term" value="P:phosphorelay signal transduction system"/>
    <property type="evidence" value="ECO:0007669"/>
    <property type="project" value="InterPro"/>
</dbReference>
<dbReference type="InterPro" id="IPR000160">
    <property type="entry name" value="GGDEF_dom"/>
</dbReference>
<dbReference type="InterPro" id="IPR001789">
    <property type="entry name" value="Sig_transdc_resp-reg_receiver"/>
</dbReference>
<gene>
    <name evidence="7" type="ORF">Dace_0326</name>
</gene>
<dbReference type="CDD" id="cd00130">
    <property type="entry name" value="PAS"/>
    <property type="match status" value="1"/>
</dbReference>
<dbReference type="SUPFAM" id="SSF55073">
    <property type="entry name" value="Nucleotide cyclase"/>
    <property type="match status" value="1"/>
</dbReference>
<dbReference type="SUPFAM" id="SSF141868">
    <property type="entry name" value="EAL domain-like"/>
    <property type="match status" value="1"/>
</dbReference>
<dbReference type="Gene3D" id="3.30.70.270">
    <property type="match status" value="1"/>
</dbReference>
<evidence type="ECO:0000259" key="2">
    <source>
        <dbReference type="PROSITE" id="PS50110"/>
    </source>
</evidence>
<dbReference type="Gene3D" id="3.20.20.450">
    <property type="entry name" value="EAL domain"/>
    <property type="match status" value="1"/>
</dbReference>
<evidence type="ECO:0000256" key="1">
    <source>
        <dbReference type="PROSITE-ProRule" id="PRU00169"/>
    </source>
</evidence>
<dbReference type="NCBIfam" id="TIGR00229">
    <property type="entry name" value="sensory_box"/>
    <property type="match status" value="1"/>
</dbReference>
<feature type="domain" description="Response regulatory" evidence="2">
    <location>
        <begin position="5"/>
        <end position="119"/>
    </location>
</feature>
<feature type="domain" description="GGDEF" evidence="6">
    <location>
        <begin position="282"/>
        <end position="412"/>
    </location>
</feature>
<dbReference type="Pfam" id="PF00990">
    <property type="entry name" value="GGDEF"/>
    <property type="match status" value="1"/>
</dbReference>
<dbReference type="Gene3D" id="3.30.450.20">
    <property type="entry name" value="PAS domain"/>
    <property type="match status" value="1"/>
</dbReference>
<feature type="modified residue" description="4-aspartylphosphate" evidence="1">
    <location>
        <position position="54"/>
    </location>
</feature>
<dbReference type="OrthoDB" id="9777298at2"/>
<evidence type="ECO:0000259" key="6">
    <source>
        <dbReference type="PROSITE" id="PS50887"/>
    </source>
</evidence>
<dbReference type="GO" id="GO:0071111">
    <property type="term" value="F:cyclic-guanylate-specific phosphodiesterase activity"/>
    <property type="evidence" value="ECO:0007669"/>
    <property type="project" value="InterPro"/>
</dbReference>
<dbReference type="InterPro" id="IPR011006">
    <property type="entry name" value="CheY-like_superfamily"/>
</dbReference>
<organism evidence="7 8">
    <name type="scientific">Desulfuromonas acetoxidans (strain DSM 684 / 11070)</name>
    <dbReference type="NCBI Taxonomy" id="281689"/>
    <lineage>
        <taxon>Bacteria</taxon>
        <taxon>Pseudomonadati</taxon>
        <taxon>Thermodesulfobacteriota</taxon>
        <taxon>Desulfuromonadia</taxon>
        <taxon>Desulfuromonadales</taxon>
        <taxon>Desulfuromonadaceae</taxon>
        <taxon>Desulfuromonas</taxon>
    </lineage>
</organism>
<dbReference type="InterPro" id="IPR035965">
    <property type="entry name" value="PAS-like_dom_sf"/>
</dbReference>
<dbReference type="PROSITE" id="PS50887">
    <property type="entry name" value="GGDEF"/>
    <property type="match status" value="1"/>
</dbReference>
<evidence type="ECO:0000259" key="5">
    <source>
        <dbReference type="PROSITE" id="PS50883"/>
    </source>
</evidence>
<evidence type="ECO:0000259" key="4">
    <source>
        <dbReference type="PROSITE" id="PS50113"/>
    </source>
</evidence>
<dbReference type="InterPro" id="IPR000700">
    <property type="entry name" value="PAS-assoc_C"/>
</dbReference>
<keyword evidence="8" id="KW-1185">Reference proteome</keyword>
<dbReference type="RefSeq" id="WP_006002693.1">
    <property type="nucleotide sequence ID" value="NZ_AAEW02000025.1"/>
</dbReference>
<dbReference type="SMART" id="SM00448">
    <property type="entry name" value="REC"/>
    <property type="match status" value="1"/>
</dbReference>
<protein>
    <submittedName>
        <fullName evidence="7">Response regulator receiver modulated diguanylate cyclase/phosphodiesterase with PAS/PAC sensor(S)</fullName>
    </submittedName>
</protein>
<dbReference type="CDD" id="cd01949">
    <property type="entry name" value="GGDEF"/>
    <property type="match status" value="1"/>
</dbReference>
<dbReference type="Pfam" id="PF00563">
    <property type="entry name" value="EAL"/>
    <property type="match status" value="1"/>
</dbReference>
<evidence type="ECO:0000313" key="7">
    <source>
        <dbReference type="EMBL" id="EAT14475.1"/>
    </source>
</evidence>
<feature type="domain" description="PAS" evidence="3">
    <location>
        <begin position="134"/>
        <end position="187"/>
    </location>
</feature>
<dbReference type="SMART" id="SM00052">
    <property type="entry name" value="EAL"/>
    <property type="match status" value="1"/>
</dbReference>
<feature type="domain" description="EAL" evidence="5">
    <location>
        <begin position="423"/>
        <end position="670"/>
    </location>
</feature>
<dbReference type="NCBIfam" id="TIGR00254">
    <property type="entry name" value="GGDEF"/>
    <property type="match status" value="1"/>
</dbReference>
<dbReference type="InterPro" id="IPR029787">
    <property type="entry name" value="Nucleotide_cyclase"/>
</dbReference>
<feature type="domain" description="PAC" evidence="4">
    <location>
        <begin position="203"/>
        <end position="258"/>
    </location>
</feature>
<dbReference type="CDD" id="cd01948">
    <property type="entry name" value="EAL"/>
    <property type="match status" value="1"/>
</dbReference>
<dbReference type="InterPro" id="IPR001610">
    <property type="entry name" value="PAC"/>
</dbReference>
<dbReference type="SUPFAM" id="SSF55785">
    <property type="entry name" value="PYP-like sensor domain (PAS domain)"/>
    <property type="match status" value="1"/>
</dbReference>
<sequence>MLDTTLMVVEDDQILRDRLERILGREVARVESYPCPTEALSDLNNVMPDIVLTDIKMPGMTGLEMVKIIRQSFPNIPVIVASAFSDPDYFMSSIRLKVENYVVKPIDIEQLIATIETIVDRLHAQHLLEEKDSLLRQYKKIVDLSASIVMVNRGGMITYVNDRFCDLSRYQRQALVGQPYKKVWHPDMPEGFFRDVWKTITKQKVWQGIMKNRQQDGSIFYVDTTIAPVLNVDGTTSEYISINVDISDLIMSKKQLEQDIVTDRLTELPNRIKLQQDIQEFDDFTILLIDLDRFKEVNLLFGIHFGDRVLQYFAQTLTRLASPHNISCYRIASDEFGLLAKFDQRELFRELVEEIKSFIESSPLQCEKVSFDIDFTCALLYSDRKKYIPVEQLQGTIEEAKEKRHFLLEYDAEAMLQKQYEENFQWTKKIKSGLHDDRVIIYFQPIYDIQQNCINKYECLVRLIEPDGTVVSPALFLEAAKRSRHYRELTRTVITQACQAFKDRSESFSINLSIEDLADEETLDFLIASVECDQLQDRLIVEVLESEGIDNLTMIQKVFKRLTDAGLQLAIDDFGSGYSNFSYLVDLPITYLKIDGSLVRTIDHDDSARIIVQSIIMFAHELGIKCVAEFVCSAEVLDAVKSLGVDYAQGFHIAQPQAVLDGSFCLIGEGA</sequence>
<dbReference type="PANTHER" id="PTHR33121:SF71">
    <property type="entry name" value="OXYGEN SENSOR PROTEIN DOSP"/>
    <property type="match status" value="1"/>
</dbReference>
<dbReference type="InterPro" id="IPR043128">
    <property type="entry name" value="Rev_trsase/Diguanyl_cyclase"/>
</dbReference>
<keyword evidence="1" id="KW-0597">Phosphoprotein</keyword>
<evidence type="ECO:0000259" key="3">
    <source>
        <dbReference type="PROSITE" id="PS50112"/>
    </source>
</evidence>